<comment type="caution">
    <text evidence="6">The sequence shown here is derived from an EMBL/GenBank/DDBJ whole genome shotgun (WGS) entry which is preliminary data.</text>
</comment>
<name>A0ABV7CPS8_9GAMM</name>
<organism evidence="6 7">
    <name type="scientific">Pseudoalteromonas fenneropenaei</name>
    <dbReference type="NCBI Taxonomy" id="1737459"/>
    <lineage>
        <taxon>Bacteria</taxon>
        <taxon>Pseudomonadati</taxon>
        <taxon>Pseudomonadota</taxon>
        <taxon>Gammaproteobacteria</taxon>
        <taxon>Alteromonadales</taxon>
        <taxon>Pseudoalteromonadaceae</taxon>
        <taxon>Pseudoalteromonas</taxon>
    </lineage>
</organism>
<evidence type="ECO:0000313" key="7">
    <source>
        <dbReference type="Proteomes" id="UP001595453"/>
    </source>
</evidence>
<proteinExistence type="predicted"/>
<dbReference type="Gene3D" id="1.10.357.10">
    <property type="entry name" value="Tetracycline Repressor, domain 2"/>
    <property type="match status" value="1"/>
</dbReference>
<evidence type="ECO:0000256" key="4">
    <source>
        <dbReference type="PROSITE-ProRule" id="PRU00335"/>
    </source>
</evidence>
<dbReference type="PROSITE" id="PS50977">
    <property type="entry name" value="HTH_TETR_2"/>
    <property type="match status" value="1"/>
</dbReference>
<dbReference type="SUPFAM" id="SSF48498">
    <property type="entry name" value="Tetracyclin repressor-like, C-terminal domain"/>
    <property type="match status" value="1"/>
</dbReference>
<dbReference type="PROSITE" id="PS01081">
    <property type="entry name" value="HTH_TETR_1"/>
    <property type="match status" value="1"/>
</dbReference>
<evidence type="ECO:0000313" key="6">
    <source>
        <dbReference type="EMBL" id="MFC3034622.1"/>
    </source>
</evidence>
<accession>A0ABV7CPS8</accession>
<dbReference type="RefSeq" id="WP_377128261.1">
    <property type="nucleotide sequence ID" value="NZ_JBHRSD010000046.1"/>
</dbReference>
<dbReference type="InterPro" id="IPR036271">
    <property type="entry name" value="Tet_transcr_reg_TetR-rel_C_sf"/>
</dbReference>
<feature type="DNA-binding region" description="H-T-H motif" evidence="4">
    <location>
        <begin position="28"/>
        <end position="47"/>
    </location>
</feature>
<dbReference type="InterPro" id="IPR009057">
    <property type="entry name" value="Homeodomain-like_sf"/>
</dbReference>
<dbReference type="Proteomes" id="UP001595453">
    <property type="component" value="Unassembled WGS sequence"/>
</dbReference>
<dbReference type="Pfam" id="PF16925">
    <property type="entry name" value="TetR_C_13"/>
    <property type="match status" value="1"/>
</dbReference>
<keyword evidence="3" id="KW-0804">Transcription</keyword>
<dbReference type="Pfam" id="PF00440">
    <property type="entry name" value="TetR_N"/>
    <property type="match status" value="1"/>
</dbReference>
<evidence type="ECO:0000256" key="3">
    <source>
        <dbReference type="ARBA" id="ARBA00023163"/>
    </source>
</evidence>
<dbReference type="InterPro" id="IPR001647">
    <property type="entry name" value="HTH_TetR"/>
</dbReference>
<evidence type="ECO:0000259" key="5">
    <source>
        <dbReference type="PROSITE" id="PS50977"/>
    </source>
</evidence>
<evidence type="ECO:0000256" key="2">
    <source>
        <dbReference type="ARBA" id="ARBA00023125"/>
    </source>
</evidence>
<dbReference type="SUPFAM" id="SSF46689">
    <property type="entry name" value="Homeodomain-like"/>
    <property type="match status" value="1"/>
</dbReference>
<dbReference type="InterPro" id="IPR011075">
    <property type="entry name" value="TetR_C"/>
</dbReference>
<gene>
    <name evidence="6" type="ORF">ACFOEE_19140</name>
</gene>
<feature type="domain" description="HTH tetR-type" evidence="5">
    <location>
        <begin position="5"/>
        <end position="65"/>
    </location>
</feature>
<dbReference type="EMBL" id="JBHRSD010000046">
    <property type="protein sequence ID" value="MFC3034622.1"/>
    <property type="molecule type" value="Genomic_DNA"/>
</dbReference>
<dbReference type="InterPro" id="IPR023772">
    <property type="entry name" value="DNA-bd_HTH_TetR-type_CS"/>
</dbReference>
<evidence type="ECO:0000256" key="1">
    <source>
        <dbReference type="ARBA" id="ARBA00023015"/>
    </source>
</evidence>
<keyword evidence="7" id="KW-1185">Reference proteome</keyword>
<dbReference type="PANTHER" id="PTHR47506">
    <property type="entry name" value="TRANSCRIPTIONAL REGULATORY PROTEIN"/>
    <property type="match status" value="1"/>
</dbReference>
<dbReference type="PANTHER" id="PTHR47506:SF8">
    <property type="entry name" value="REPRESSOR OF PUTATIVE XENOBIOTIC REDUCTASE TETR FAMILY-RELATED"/>
    <property type="match status" value="1"/>
</dbReference>
<reference evidence="7" key="1">
    <citation type="journal article" date="2019" name="Int. J. Syst. Evol. Microbiol.">
        <title>The Global Catalogue of Microorganisms (GCM) 10K type strain sequencing project: providing services to taxonomists for standard genome sequencing and annotation.</title>
        <authorList>
            <consortium name="The Broad Institute Genomics Platform"/>
            <consortium name="The Broad Institute Genome Sequencing Center for Infectious Disease"/>
            <person name="Wu L."/>
            <person name="Ma J."/>
        </authorList>
    </citation>
    <scope>NUCLEOTIDE SEQUENCE [LARGE SCALE GENOMIC DNA]</scope>
    <source>
        <strain evidence="7">KCTC 42730</strain>
    </source>
</reference>
<keyword evidence="2 4" id="KW-0238">DNA-binding</keyword>
<keyword evidence="1" id="KW-0805">Transcription regulation</keyword>
<protein>
    <submittedName>
        <fullName evidence="6">TetR/AcrR family transcriptional regulator</fullName>
    </submittedName>
</protein>
<sequence>MRTAEFDKTFVLRQAMQTFMQFGYSKTSMQKLTEATGLHPGSIYCAFQNKKGLLLAAVEQYQADKRTQMAELFAQYDNINDALHAFISKTILQCGEDESAQVCLLTKTLTEIEGQDDEVCRVLSGNLNQFELALQTQLQSAIDNQQLSTNPDAKTRAQFLVMGIYGLRTLMHTNPCSTAMRSIADELIQHVLR</sequence>